<sequence length="43" mass="4970">MSILRGSKQRSKMREVVAKHRENWGARASDVKNHAKSLINCLY</sequence>
<dbReference type="AlphaFoldDB" id="A0A7U1HRS8"/>
<protein>
    <submittedName>
        <fullName evidence="1">Uncharacterized protein</fullName>
    </submittedName>
</protein>
<keyword evidence="1" id="KW-0614">Plasmid</keyword>
<proteinExistence type="predicted"/>
<name>A0A7U1HRS8_ECOLX</name>
<evidence type="ECO:0000313" key="1">
    <source>
        <dbReference type="EMBL" id="QQZ47152.1"/>
    </source>
</evidence>
<reference evidence="1" key="1">
    <citation type="journal article" date="2021" name="Sci. Rep.">
        <title>Antibiotic resistance plasmid composition and architecture in Escherichia coli isolates from meat.</title>
        <authorList>
            <person name="Darphorn T.S."/>
            <person name="Bel K."/>
            <person name="Koenders-van Sint Anneland B.B."/>
            <person name="Brul S."/>
            <person name="Ter Kuile B.H."/>
        </authorList>
    </citation>
    <scope>NUCLEOTIDE SEQUENCE</scope>
    <source>
        <strain evidence="1">ESBL3171</strain>
    </source>
</reference>
<accession>A0A7U1HRS8</accession>
<geneLocation type="plasmid" evidence="1">
    <name>pESBL3171-IncF</name>
</geneLocation>
<dbReference type="EMBL" id="MW390526">
    <property type="protein sequence ID" value="QQZ47152.1"/>
    <property type="molecule type" value="Genomic_DNA"/>
</dbReference>
<organism evidence="1">
    <name type="scientific">Escherichia coli</name>
    <dbReference type="NCBI Taxonomy" id="562"/>
    <lineage>
        <taxon>Bacteria</taxon>
        <taxon>Pseudomonadati</taxon>
        <taxon>Pseudomonadota</taxon>
        <taxon>Gammaproteobacteria</taxon>
        <taxon>Enterobacterales</taxon>
        <taxon>Enterobacteriaceae</taxon>
        <taxon>Escherichia</taxon>
    </lineage>
</organism>